<comment type="caution">
    <text evidence="1">The sequence shown here is derived from an EMBL/GenBank/DDBJ whole genome shotgun (WGS) entry which is preliminary data.</text>
</comment>
<dbReference type="EMBL" id="ADZX01000892">
    <property type="protein sequence ID" value="EFK95092.1"/>
    <property type="molecule type" value="Genomic_DNA"/>
</dbReference>
<proteinExistence type="predicted"/>
<name>D9PMX3_9ZZZZ</name>
<organism evidence="1">
    <name type="scientific">sediment metagenome</name>
    <dbReference type="NCBI Taxonomy" id="749907"/>
    <lineage>
        <taxon>unclassified sequences</taxon>
        <taxon>metagenomes</taxon>
        <taxon>ecological metagenomes</taxon>
    </lineage>
</organism>
<reference evidence="1" key="2">
    <citation type="journal article" date="2011" name="Microb. Ecol.">
        <title>Taxonomic and Functional Metagenomic Profiling of the Microbial Community in the Anoxic Sediment of a Sub-saline Shallow Lake (Laguna de Carrizo, Central Spain).</title>
        <authorList>
            <person name="Ferrer M."/>
            <person name="Guazzaroni M.E."/>
            <person name="Richter M."/>
            <person name="Garcia-Salamanca A."/>
            <person name="Yarza P."/>
            <person name="Suarez-Suarez A."/>
            <person name="Solano J."/>
            <person name="Alcaide M."/>
            <person name="van Dillewijn P."/>
            <person name="Molina-Henares M.A."/>
            <person name="Lopez-Cortes N."/>
            <person name="Al-Ramahi Y."/>
            <person name="Guerrero C."/>
            <person name="Acosta A."/>
            <person name="de Eugenio L.I."/>
            <person name="Martinez V."/>
            <person name="Marques S."/>
            <person name="Rojo F."/>
            <person name="Santero E."/>
            <person name="Genilloud O."/>
            <person name="Perez-Perez J."/>
            <person name="Rossello-Mora R."/>
            <person name="Ramos J.L."/>
        </authorList>
    </citation>
    <scope>NUCLEOTIDE SEQUENCE</scope>
</reference>
<protein>
    <submittedName>
        <fullName evidence="1">Uncharacterized protein</fullName>
    </submittedName>
</protein>
<dbReference type="AlphaFoldDB" id="D9PMX3"/>
<sequence>SLAPELGNRALVLGEDHRLIYDGPIEPFLADIDKLVAANLVHSHRHRHGGLEHRHFHVHDWE</sequence>
<reference evidence="1" key="1">
    <citation type="submission" date="2010-07" db="EMBL/GenBank/DDBJ databases">
        <authorList>
            <consortium name="CONSOLIDER consortium CSD2007-00005"/>
            <person name="Guazzaroni M.-E."/>
            <person name="Richter M."/>
            <person name="Garcia-Salamanca A."/>
            <person name="Yarza P."/>
            <person name="Ferrer M."/>
        </authorList>
    </citation>
    <scope>NUCLEOTIDE SEQUENCE</scope>
</reference>
<evidence type="ECO:0000313" key="1">
    <source>
        <dbReference type="EMBL" id="EFK95092.1"/>
    </source>
</evidence>
<gene>
    <name evidence="1" type="ORF">LDC_2902</name>
</gene>
<feature type="non-terminal residue" evidence="1">
    <location>
        <position position="1"/>
    </location>
</feature>
<accession>D9PMX3</accession>